<protein>
    <submittedName>
        <fullName evidence="1">Uncharacterized protein</fullName>
    </submittedName>
</protein>
<sequence length="102" mass="11122">MERCLLYIGGGAGALALTGVAAASAYYLTKGPSCAPERPLFPLEAQCIEEEEHELKFTTLELISATAFRKLTPACRKHGYLSSYNREKIRCKDLPVGGTNNQ</sequence>
<accession>A0A9P0D0N9</accession>
<keyword evidence="2" id="KW-1185">Reference proteome</keyword>
<evidence type="ECO:0000313" key="1">
    <source>
        <dbReference type="EMBL" id="CAH1109708.1"/>
    </source>
</evidence>
<organism evidence="1 2">
    <name type="scientific">Psylliodes chrysocephalus</name>
    <dbReference type="NCBI Taxonomy" id="3402493"/>
    <lineage>
        <taxon>Eukaryota</taxon>
        <taxon>Metazoa</taxon>
        <taxon>Ecdysozoa</taxon>
        <taxon>Arthropoda</taxon>
        <taxon>Hexapoda</taxon>
        <taxon>Insecta</taxon>
        <taxon>Pterygota</taxon>
        <taxon>Neoptera</taxon>
        <taxon>Endopterygota</taxon>
        <taxon>Coleoptera</taxon>
        <taxon>Polyphaga</taxon>
        <taxon>Cucujiformia</taxon>
        <taxon>Chrysomeloidea</taxon>
        <taxon>Chrysomelidae</taxon>
        <taxon>Galerucinae</taxon>
        <taxon>Alticini</taxon>
        <taxon>Psylliodes</taxon>
    </lineage>
</organism>
<dbReference type="OrthoDB" id="10522571at2759"/>
<dbReference type="AlphaFoldDB" id="A0A9P0D0N9"/>
<dbReference type="EMBL" id="OV651816">
    <property type="protein sequence ID" value="CAH1109708.1"/>
    <property type="molecule type" value="Genomic_DNA"/>
</dbReference>
<name>A0A9P0D0N9_9CUCU</name>
<proteinExistence type="predicted"/>
<gene>
    <name evidence="1" type="ORF">PSYICH_LOCUS10397</name>
</gene>
<dbReference type="Proteomes" id="UP001153636">
    <property type="component" value="Chromosome 4"/>
</dbReference>
<evidence type="ECO:0000313" key="2">
    <source>
        <dbReference type="Proteomes" id="UP001153636"/>
    </source>
</evidence>
<reference evidence="1" key="1">
    <citation type="submission" date="2022-01" db="EMBL/GenBank/DDBJ databases">
        <authorList>
            <person name="King R."/>
        </authorList>
    </citation>
    <scope>NUCLEOTIDE SEQUENCE</scope>
</reference>